<evidence type="ECO:0000256" key="2">
    <source>
        <dbReference type="ARBA" id="ARBA00008520"/>
    </source>
</evidence>
<dbReference type="PANTHER" id="PTHR43649">
    <property type="entry name" value="ARABINOSE-BINDING PROTEIN-RELATED"/>
    <property type="match status" value="1"/>
</dbReference>
<dbReference type="GO" id="GO:0030313">
    <property type="term" value="C:cell envelope"/>
    <property type="evidence" value="ECO:0007669"/>
    <property type="project" value="UniProtKB-SubCell"/>
</dbReference>
<evidence type="ECO:0000313" key="6">
    <source>
        <dbReference type="EMBL" id="MCD5314235.1"/>
    </source>
</evidence>
<evidence type="ECO:0000313" key="7">
    <source>
        <dbReference type="Proteomes" id="UP001138997"/>
    </source>
</evidence>
<dbReference type="Pfam" id="PF01547">
    <property type="entry name" value="SBP_bac_1"/>
    <property type="match status" value="1"/>
</dbReference>
<accession>A0A9X1NHQ5</accession>
<dbReference type="RefSeq" id="WP_231446567.1">
    <property type="nucleotide sequence ID" value="NZ_JAJOMB010000015.1"/>
</dbReference>
<name>A0A9X1NHQ5_9ACTN</name>
<dbReference type="Gene3D" id="3.40.190.10">
    <property type="entry name" value="Periplasmic binding protein-like II"/>
    <property type="match status" value="1"/>
</dbReference>
<feature type="compositionally biased region" description="Low complexity" evidence="5">
    <location>
        <begin position="1"/>
        <end position="18"/>
    </location>
</feature>
<feature type="region of interest" description="Disordered" evidence="5">
    <location>
        <begin position="1"/>
        <end position="21"/>
    </location>
</feature>
<dbReference type="InterPro" id="IPR006059">
    <property type="entry name" value="SBP"/>
</dbReference>
<evidence type="ECO:0000256" key="5">
    <source>
        <dbReference type="SAM" id="MobiDB-lite"/>
    </source>
</evidence>
<evidence type="ECO:0000256" key="1">
    <source>
        <dbReference type="ARBA" id="ARBA00004196"/>
    </source>
</evidence>
<keyword evidence="4" id="KW-0732">Signal</keyword>
<evidence type="ECO:0000256" key="4">
    <source>
        <dbReference type="ARBA" id="ARBA00022729"/>
    </source>
</evidence>
<dbReference type="CDD" id="cd13585">
    <property type="entry name" value="PBP2_TMBP_like"/>
    <property type="match status" value="1"/>
</dbReference>
<sequence length="413" mass="43761">MTALAACGGGSDSSAEGSEYTEPAADLKAQLTYSVWDQTQVAALEQNIAAFNEKYPGIEVAISVTPFAQYWTKLQTQATSDTLPDLFWMNGPNFQLYAANQKIDPITGPVEAGAITPANYPAALTSLYSLDGVQFGVPKDMDTIGVWVNKAVFEQAGVDVPGEDWTWDEFQSVAQQISQKLQSQGIYGGAGGMDGQTTYYNTIFEAGGEVIADGKSGYHSPQGQEGIGFWADLIASGGSPSIAQLTDTTADQWFTSGKLGMYWGGSWFRAALAGTDIESDIVVLPLPKGTQQATVIHGVANMVAANSANKQAAHALQAFLAGEQAQQQLGEAGSVIPAYTGTQTAFAESMPEANLQVFLDAVEYAKPLPVSANTTAWNELEVKYLPDAFSGTKPVAEVTQELATQMDAALTKE</sequence>
<protein>
    <submittedName>
        <fullName evidence="6">Sugar ABC transporter substrate-binding protein</fullName>
    </submittedName>
</protein>
<proteinExistence type="inferred from homology"/>
<dbReference type="SUPFAM" id="SSF53850">
    <property type="entry name" value="Periplasmic binding protein-like II"/>
    <property type="match status" value="1"/>
</dbReference>
<reference evidence="6" key="1">
    <citation type="submission" date="2021-11" db="EMBL/GenBank/DDBJ databases">
        <title>Streptomyces corallinus and Kineosporia corallina sp. nov., two new coral-derived marine actinobacteria.</title>
        <authorList>
            <person name="Buangrab K."/>
            <person name="Sutthacheep M."/>
            <person name="Yeemin T."/>
            <person name="Harunari E."/>
            <person name="Igarashi Y."/>
            <person name="Sripreechasak P."/>
            <person name="Kanchanasin P."/>
            <person name="Tanasupawat S."/>
            <person name="Phongsopitanun W."/>
        </authorList>
    </citation>
    <scope>NUCLEOTIDE SEQUENCE</scope>
    <source>
        <strain evidence="6">JCM 31032</strain>
    </source>
</reference>
<comment type="subcellular location">
    <subcellularLocation>
        <location evidence="1">Cell envelope</location>
    </subcellularLocation>
</comment>
<keyword evidence="3" id="KW-0813">Transport</keyword>
<organism evidence="6 7">
    <name type="scientific">Kineosporia babensis</name>
    <dbReference type="NCBI Taxonomy" id="499548"/>
    <lineage>
        <taxon>Bacteria</taxon>
        <taxon>Bacillati</taxon>
        <taxon>Actinomycetota</taxon>
        <taxon>Actinomycetes</taxon>
        <taxon>Kineosporiales</taxon>
        <taxon>Kineosporiaceae</taxon>
        <taxon>Kineosporia</taxon>
    </lineage>
</organism>
<dbReference type="AlphaFoldDB" id="A0A9X1NHQ5"/>
<dbReference type="PANTHER" id="PTHR43649:SF31">
    <property type="entry name" value="SN-GLYCEROL-3-PHOSPHATE-BINDING PERIPLASMIC PROTEIN UGPB"/>
    <property type="match status" value="1"/>
</dbReference>
<gene>
    <name evidence="6" type="ORF">LR394_25315</name>
</gene>
<dbReference type="InterPro" id="IPR050490">
    <property type="entry name" value="Bact_solute-bd_prot1"/>
</dbReference>
<comment type="similarity">
    <text evidence="2">Belongs to the bacterial solute-binding protein 1 family.</text>
</comment>
<dbReference type="EMBL" id="JAJOMB010000015">
    <property type="protein sequence ID" value="MCD5314235.1"/>
    <property type="molecule type" value="Genomic_DNA"/>
</dbReference>
<keyword evidence="7" id="KW-1185">Reference proteome</keyword>
<evidence type="ECO:0000256" key="3">
    <source>
        <dbReference type="ARBA" id="ARBA00022448"/>
    </source>
</evidence>
<comment type="caution">
    <text evidence="6">The sequence shown here is derived from an EMBL/GenBank/DDBJ whole genome shotgun (WGS) entry which is preliminary data.</text>
</comment>
<dbReference type="Proteomes" id="UP001138997">
    <property type="component" value="Unassembled WGS sequence"/>
</dbReference>